<feature type="non-terminal residue" evidence="3">
    <location>
        <position position="1"/>
    </location>
</feature>
<organism evidence="3 4">
    <name type="scientific">Trichocladium antarcticum</name>
    <dbReference type="NCBI Taxonomy" id="1450529"/>
    <lineage>
        <taxon>Eukaryota</taxon>
        <taxon>Fungi</taxon>
        <taxon>Dikarya</taxon>
        <taxon>Ascomycota</taxon>
        <taxon>Pezizomycotina</taxon>
        <taxon>Sordariomycetes</taxon>
        <taxon>Sordariomycetidae</taxon>
        <taxon>Sordariales</taxon>
        <taxon>Chaetomiaceae</taxon>
        <taxon>Trichocladium</taxon>
    </lineage>
</organism>
<feature type="transmembrane region" description="Helical" evidence="1">
    <location>
        <begin position="73"/>
        <end position="93"/>
    </location>
</feature>
<dbReference type="PROSITE" id="PS51186">
    <property type="entry name" value="GNAT"/>
    <property type="match status" value="1"/>
</dbReference>
<keyword evidence="4" id="KW-1185">Reference proteome</keyword>
<evidence type="ECO:0000313" key="3">
    <source>
        <dbReference type="EMBL" id="KAK4130670.1"/>
    </source>
</evidence>
<dbReference type="InterPro" id="IPR000182">
    <property type="entry name" value="GNAT_dom"/>
</dbReference>
<dbReference type="Pfam" id="PF00583">
    <property type="entry name" value="Acetyltransf_1"/>
    <property type="match status" value="1"/>
</dbReference>
<dbReference type="GO" id="GO:0016747">
    <property type="term" value="F:acyltransferase activity, transferring groups other than amino-acyl groups"/>
    <property type="evidence" value="ECO:0007669"/>
    <property type="project" value="InterPro"/>
</dbReference>
<proteinExistence type="predicted"/>
<evidence type="ECO:0000256" key="1">
    <source>
        <dbReference type="SAM" id="Phobius"/>
    </source>
</evidence>
<dbReference type="EMBL" id="MU853433">
    <property type="protein sequence ID" value="KAK4130670.1"/>
    <property type="molecule type" value="Genomic_DNA"/>
</dbReference>
<reference evidence="3" key="1">
    <citation type="journal article" date="2023" name="Mol. Phylogenet. Evol.">
        <title>Genome-scale phylogeny and comparative genomics of the fungal order Sordariales.</title>
        <authorList>
            <person name="Hensen N."/>
            <person name="Bonometti L."/>
            <person name="Westerberg I."/>
            <person name="Brannstrom I.O."/>
            <person name="Guillou S."/>
            <person name="Cros-Aarteil S."/>
            <person name="Calhoun S."/>
            <person name="Haridas S."/>
            <person name="Kuo A."/>
            <person name="Mondo S."/>
            <person name="Pangilinan J."/>
            <person name="Riley R."/>
            <person name="LaButti K."/>
            <person name="Andreopoulos B."/>
            <person name="Lipzen A."/>
            <person name="Chen C."/>
            <person name="Yan M."/>
            <person name="Daum C."/>
            <person name="Ng V."/>
            <person name="Clum A."/>
            <person name="Steindorff A."/>
            <person name="Ohm R.A."/>
            <person name="Martin F."/>
            <person name="Silar P."/>
            <person name="Natvig D.O."/>
            <person name="Lalanne C."/>
            <person name="Gautier V."/>
            <person name="Ament-Velasquez S.L."/>
            <person name="Kruys A."/>
            <person name="Hutchinson M.I."/>
            <person name="Powell A.J."/>
            <person name="Barry K."/>
            <person name="Miller A.N."/>
            <person name="Grigoriev I.V."/>
            <person name="Debuchy R."/>
            <person name="Gladieux P."/>
            <person name="Hiltunen Thoren M."/>
            <person name="Johannesson H."/>
        </authorList>
    </citation>
    <scope>NUCLEOTIDE SEQUENCE</scope>
    <source>
        <strain evidence="3">CBS 123565</strain>
    </source>
</reference>
<accession>A0AAN6Z9E0</accession>
<protein>
    <recommendedName>
        <fullName evidence="2">N-acetyltransferase domain-containing protein</fullName>
    </recommendedName>
</protein>
<keyword evidence="1" id="KW-0472">Membrane</keyword>
<keyword evidence="1" id="KW-1133">Transmembrane helix</keyword>
<feature type="transmembrane region" description="Helical" evidence="1">
    <location>
        <begin position="37"/>
        <end position="61"/>
    </location>
</feature>
<keyword evidence="1" id="KW-0812">Transmembrane</keyword>
<dbReference type="AlphaFoldDB" id="A0AAN6Z9E0"/>
<reference evidence="3" key="2">
    <citation type="submission" date="2023-05" db="EMBL/GenBank/DDBJ databases">
        <authorList>
            <consortium name="Lawrence Berkeley National Laboratory"/>
            <person name="Steindorff A."/>
            <person name="Hensen N."/>
            <person name="Bonometti L."/>
            <person name="Westerberg I."/>
            <person name="Brannstrom I.O."/>
            <person name="Guillou S."/>
            <person name="Cros-Aarteil S."/>
            <person name="Calhoun S."/>
            <person name="Haridas S."/>
            <person name="Kuo A."/>
            <person name="Mondo S."/>
            <person name="Pangilinan J."/>
            <person name="Riley R."/>
            <person name="Labutti K."/>
            <person name="Andreopoulos B."/>
            <person name="Lipzen A."/>
            <person name="Chen C."/>
            <person name="Yanf M."/>
            <person name="Daum C."/>
            <person name="Ng V."/>
            <person name="Clum A."/>
            <person name="Ohm R."/>
            <person name="Martin F."/>
            <person name="Silar P."/>
            <person name="Natvig D."/>
            <person name="Lalanne C."/>
            <person name="Gautier V."/>
            <person name="Ament-Velasquez S.L."/>
            <person name="Kruys A."/>
            <person name="Hutchinson M.I."/>
            <person name="Powell A.J."/>
            <person name="Barry K."/>
            <person name="Miller A.N."/>
            <person name="Grigoriev I.V."/>
            <person name="Debuchy R."/>
            <person name="Gladieux P."/>
            <person name="Thoren M.H."/>
            <person name="Johannesson H."/>
        </authorList>
    </citation>
    <scope>NUCLEOTIDE SEQUENCE</scope>
    <source>
        <strain evidence="3">CBS 123565</strain>
    </source>
</reference>
<sequence>DDTLPPLTVTTLTTRPDKAAALRLIADSIAQQRQQSAFAIATHPLPLALLLAALAAVYHFAWASQTPRARDAGTVMMLASGAITTYLLGIRLVTAGYLRAAEAVGWDFLRAPQRQEEEEEEDVVVGTRYGSDLIGALVLRLERPVLDGSTEPKGVIRAWTTKMRYRGKGIGGDMLREAVRVARERLGPDARVEFASDHANGVRVLPGIFEGPVRKSELRAARALERVPKE</sequence>
<evidence type="ECO:0000259" key="2">
    <source>
        <dbReference type="PROSITE" id="PS51186"/>
    </source>
</evidence>
<evidence type="ECO:0000313" key="4">
    <source>
        <dbReference type="Proteomes" id="UP001304895"/>
    </source>
</evidence>
<dbReference type="SUPFAM" id="SSF55729">
    <property type="entry name" value="Acyl-CoA N-acyltransferases (Nat)"/>
    <property type="match status" value="1"/>
</dbReference>
<comment type="caution">
    <text evidence="3">The sequence shown here is derived from an EMBL/GenBank/DDBJ whole genome shotgun (WGS) entry which is preliminary data.</text>
</comment>
<gene>
    <name evidence="3" type="ORF">BT67DRAFT_364926</name>
</gene>
<dbReference type="Gene3D" id="3.40.630.30">
    <property type="match status" value="1"/>
</dbReference>
<name>A0AAN6Z9E0_9PEZI</name>
<dbReference type="Proteomes" id="UP001304895">
    <property type="component" value="Unassembled WGS sequence"/>
</dbReference>
<feature type="non-terminal residue" evidence="3">
    <location>
        <position position="230"/>
    </location>
</feature>
<feature type="domain" description="N-acetyltransferase" evidence="2">
    <location>
        <begin position="88"/>
        <end position="225"/>
    </location>
</feature>
<dbReference type="InterPro" id="IPR016181">
    <property type="entry name" value="Acyl_CoA_acyltransferase"/>
</dbReference>